<protein>
    <submittedName>
        <fullName evidence="3">CAAX amino terminal protease self-immunity</fullName>
    </submittedName>
</protein>
<sequence>MSNDTRGEVASLWTFLPYASPMLAYVLLTQAEAYIPEGRQEAWYPIAYAIKVAIVLVIMLLGRSAFRDLRPVPGPGGWALAVGIGLGVTALWVGLDGIYPPLPFLGGTREGYDPSVLSPAARWAFIAVRMVGLVALVPVFEELFWRSFLMRVVIDTDDFRRVPIGTVTPLAAAITSVGFMLVHPEWLPALLTGLAWAWLLHRTRSVSACVVSHLVANLALGVYVLATGAYRFW</sequence>
<dbReference type="InterPro" id="IPR014346">
    <property type="entry name" value="Prenyl_protease-related"/>
</dbReference>
<feature type="transmembrane region" description="Helical" evidence="1">
    <location>
        <begin position="161"/>
        <end position="180"/>
    </location>
</feature>
<feature type="transmembrane region" description="Helical" evidence="1">
    <location>
        <begin position="78"/>
        <end position="100"/>
    </location>
</feature>
<keyword evidence="1" id="KW-0472">Membrane</keyword>
<evidence type="ECO:0000256" key="1">
    <source>
        <dbReference type="SAM" id="Phobius"/>
    </source>
</evidence>
<dbReference type="GO" id="GO:0080120">
    <property type="term" value="P:CAAX-box protein maturation"/>
    <property type="evidence" value="ECO:0007669"/>
    <property type="project" value="UniProtKB-ARBA"/>
</dbReference>
<name>A0A518HBF9_9BACT</name>
<dbReference type="Pfam" id="PF02517">
    <property type="entry name" value="Rce1-like"/>
    <property type="match status" value="1"/>
</dbReference>
<feature type="domain" description="CAAX prenyl protease 2/Lysostaphin resistance protein A-like" evidence="2">
    <location>
        <begin position="126"/>
        <end position="218"/>
    </location>
</feature>
<proteinExistence type="predicted"/>
<reference evidence="3 4" key="1">
    <citation type="submission" date="2019-02" db="EMBL/GenBank/DDBJ databases">
        <title>Deep-cultivation of Planctomycetes and their phenomic and genomic characterization uncovers novel biology.</title>
        <authorList>
            <person name="Wiegand S."/>
            <person name="Jogler M."/>
            <person name="Boedeker C."/>
            <person name="Pinto D."/>
            <person name="Vollmers J."/>
            <person name="Rivas-Marin E."/>
            <person name="Kohn T."/>
            <person name="Peeters S.H."/>
            <person name="Heuer A."/>
            <person name="Rast P."/>
            <person name="Oberbeckmann S."/>
            <person name="Bunk B."/>
            <person name="Jeske O."/>
            <person name="Meyerdierks A."/>
            <person name="Storesund J.E."/>
            <person name="Kallscheuer N."/>
            <person name="Luecker S."/>
            <person name="Lage O.M."/>
            <person name="Pohl T."/>
            <person name="Merkel B.J."/>
            <person name="Hornburger P."/>
            <person name="Mueller R.-W."/>
            <person name="Bruemmer F."/>
            <person name="Labrenz M."/>
            <person name="Spormann A.M."/>
            <person name="Op den Camp H."/>
            <person name="Overmann J."/>
            <person name="Amann R."/>
            <person name="Jetten M.S.M."/>
            <person name="Mascher T."/>
            <person name="Medema M.H."/>
            <person name="Devos D.P."/>
            <person name="Kaster A.-K."/>
            <person name="Ovreas L."/>
            <person name="Rohde M."/>
            <person name="Galperin M.Y."/>
            <person name="Jogler C."/>
        </authorList>
    </citation>
    <scope>NUCLEOTIDE SEQUENCE [LARGE SCALE GENOMIC DNA]</scope>
    <source>
        <strain evidence="3 4">ElP</strain>
    </source>
</reference>
<keyword evidence="1" id="KW-0812">Transmembrane</keyword>
<keyword evidence="1" id="KW-1133">Transmembrane helix</keyword>
<dbReference type="AlphaFoldDB" id="A0A518HBF9"/>
<feature type="transmembrane region" description="Helical" evidence="1">
    <location>
        <begin position="12"/>
        <end position="31"/>
    </location>
</feature>
<dbReference type="GO" id="GO:0006508">
    <property type="term" value="P:proteolysis"/>
    <property type="evidence" value="ECO:0007669"/>
    <property type="project" value="UniProtKB-KW"/>
</dbReference>
<organism evidence="3 4">
    <name type="scientific">Tautonia plasticadhaerens</name>
    <dbReference type="NCBI Taxonomy" id="2527974"/>
    <lineage>
        <taxon>Bacteria</taxon>
        <taxon>Pseudomonadati</taxon>
        <taxon>Planctomycetota</taxon>
        <taxon>Planctomycetia</taxon>
        <taxon>Isosphaerales</taxon>
        <taxon>Isosphaeraceae</taxon>
        <taxon>Tautonia</taxon>
    </lineage>
</organism>
<dbReference type="KEGG" id="tpla:ElP_61170"/>
<dbReference type="GO" id="GO:0004175">
    <property type="term" value="F:endopeptidase activity"/>
    <property type="evidence" value="ECO:0007669"/>
    <property type="project" value="UniProtKB-ARBA"/>
</dbReference>
<keyword evidence="4" id="KW-1185">Reference proteome</keyword>
<dbReference type="RefSeq" id="WP_145276459.1">
    <property type="nucleotide sequence ID" value="NZ_CP036426.1"/>
</dbReference>
<dbReference type="EMBL" id="CP036426">
    <property type="protein sequence ID" value="QDV38167.1"/>
    <property type="molecule type" value="Genomic_DNA"/>
</dbReference>
<evidence type="ECO:0000259" key="2">
    <source>
        <dbReference type="Pfam" id="PF02517"/>
    </source>
</evidence>
<dbReference type="Proteomes" id="UP000317835">
    <property type="component" value="Chromosome"/>
</dbReference>
<keyword evidence="3" id="KW-0378">Hydrolase</keyword>
<feature type="transmembrane region" description="Helical" evidence="1">
    <location>
        <begin position="43"/>
        <end position="66"/>
    </location>
</feature>
<dbReference type="NCBIfam" id="TIGR03008">
    <property type="entry name" value="pepcterm_CAAX"/>
    <property type="match status" value="1"/>
</dbReference>
<evidence type="ECO:0000313" key="4">
    <source>
        <dbReference type="Proteomes" id="UP000317835"/>
    </source>
</evidence>
<accession>A0A518HBF9</accession>
<dbReference type="InterPro" id="IPR003675">
    <property type="entry name" value="Rce1/LyrA-like_dom"/>
</dbReference>
<keyword evidence="3" id="KW-0645">Protease</keyword>
<gene>
    <name evidence="3" type="ORF">ElP_61170</name>
</gene>
<evidence type="ECO:0000313" key="3">
    <source>
        <dbReference type="EMBL" id="QDV38167.1"/>
    </source>
</evidence>
<feature type="transmembrane region" description="Helical" evidence="1">
    <location>
        <begin position="208"/>
        <end position="230"/>
    </location>
</feature>
<dbReference type="OrthoDB" id="9787923at2"/>
<feature type="transmembrane region" description="Helical" evidence="1">
    <location>
        <begin position="120"/>
        <end position="140"/>
    </location>
</feature>